<dbReference type="SUPFAM" id="SSF56112">
    <property type="entry name" value="Protein kinase-like (PK-like)"/>
    <property type="match status" value="1"/>
</dbReference>
<dbReference type="Pfam" id="PF07714">
    <property type="entry name" value="PK_Tyr_Ser-Thr"/>
    <property type="match status" value="1"/>
</dbReference>
<dbReference type="InterPro" id="IPR000719">
    <property type="entry name" value="Prot_kinase_dom"/>
</dbReference>
<dbReference type="PROSITE" id="PS00107">
    <property type="entry name" value="PROTEIN_KINASE_ATP"/>
    <property type="match status" value="1"/>
</dbReference>
<gene>
    <name evidence="4" type="ORF">MNEG_14437</name>
</gene>
<proteinExistence type="predicted"/>
<accession>A0A0D2MEC9</accession>
<evidence type="ECO:0000313" key="5">
    <source>
        <dbReference type="Proteomes" id="UP000054498"/>
    </source>
</evidence>
<dbReference type="Proteomes" id="UP000054498">
    <property type="component" value="Unassembled WGS sequence"/>
</dbReference>
<dbReference type="PROSITE" id="PS50011">
    <property type="entry name" value="PROTEIN_KINASE_DOM"/>
    <property type="match status" value="1"/>
</dbReference>
<dbReference type="InterPro" id="IPR017441">
    <property type="entry name" value="Protein_kinase_ATP_BS"/>
</dbReference>
<keyword evidence="5" id="KW-1185">Reference proteome</keyword>
<dbReference type="InterPro" id="IPR011009">
    <property type="entry name" value="Kinase-like_dom_sf"/>
</dbReference>
<dbReference type="GO" id="GO:0004674">
    <property type="term" value="F:protein serine/threonine kinase activity"/>
    <property type="evidence" value="ECO:0007669"/>
    <property type="project" value="TreeGrafter"/>
</dbReference>
<dbReference type="STRING" id="145388.A0A0D2MEC9"/>
<name>A0A0D2MEC9_9CHLO</name>
<keyword evidence="1" id="KW-0067">ATP-binding</keyword>
<dbReference type="OrthoDB" id="543250at2759"/>
<evidence type="ECO:0000259" key="3">
    <source>
        <dbReference type="PROSITE" id="PS50011"/>
    </source>
</evidence>
<dbReference type="PANTHER" id="PTHR44329">
    <property type="entry name" value="SERINE/THREONINE-PROTEIN KINASE TNNI3K-RELATED"/>
    <property type="match status" value="1"/>
</dbReference>
<keyword evidence="1" id="KW-0547">Nucleotide-binding</keyword>
<dbReference type="RefSeq" id="XP_013892545.1">
    <property type="nucleotide sequence ID" value="XM_014037091.1"/>
</dbReference>
<evidence type="ECO:0000313" key="4">
    <source>
        <dbReference type="EMBL" id="KIY93525.1"/>
    </source>
</evidence>
<sequence length="464" mass="49901">MHSLTATAIGPPGREPLGVMLLGKLKPGGFDDAWSEVWLSAAATGLLHHMRPGQVAQASSILRTIDEAHDPVTAISVLLQSGAKFMFRAVNIAMGVRLALIDESGRTALVFESAKAARRKVEPLLEAGKTVAPPANPGCDVTVRELPLQNTLLASAVSQKKARFVKDCASYMQNCPAPARDVFTHATELVSSVVVVPLLVGDAVLGALYFTQDTPCDFSNIQDALLGFVHAVTLALHNKLAGQMAQMRAMLKTANRPSRGGSDSQPNSQATNPVIRQLETSESEDAADHDPSDDQEPPSPEDSVPPLSQSGASGGRLSKISSRRLCTEGMLRSLQQEIRKGKRRSVELSFMANQLMIYEPIGRGGFGRVYRGSWHKRPAAIKVMNARATDSEAVSDAMEMAVLSTVNHPNIVQVYSCLTDMVEAPGLCGAAAGGKTVPFYRRMLPGEDEDQPTYNIVVMEFMDR</sequence>
<reference evidence="4 5" key="1">
    <citation type="journal article" date="2013" name="BMC Genomics">
        <title>Reconstruction of the lipid metabolism for the microalga Monoraphidium neglectum from its genome sequence reveals characteristics suitable for biofuel production.</title>
        <authorList>
            <person name="Bogen C."/>
            <person name="Al-Dilaimi A."/>
            <person name="Albersmeier A."/>
            <person name="Wichmann J."/>
            <person name="Grundmann M."/>
            <person name="Rupp O."/>
            <person name="Lauersen K.J."/>
            <person name="Blifernez-Klassen O."/>
            <person name="Kalinowski J."/>
            <person name="Goesmann A."/>
            <person name="Mussgnug J.H."/>
            <person name="Kruse O."/>
        </authorList>
    </citation>
    <scope>NUCLEOTIDE SEQUENCE [LARGE SCALE GENOMIC DNA]</scope>
    <source>
        <strain evidence="4 5">SAG 48.87</strain>
    </source>
</reference>
<feature type="domain" description="Protein kinase" evidence="3">
    <location>
        <begin position="355"/>
        <end position="464"/>
    </location>
</feature>
<dbReference type="PANTHER" id="PTHR44329:SF214">
    <property type="entry name" value="PROTEIN KINASE DOMAIN-CONTAINING PROTEIN"/>
    <property type="match status" value="1"/>
</dbReference>
<feature type="region of interest" description="Disordered" evidence="2">
    <location>
        <begin position="280"/>
        <end position="319"/>
    </location>
</feature>
<dbReference type="AlphaFoldDB" id="A0A0D2MEC9"/>
<dbReference type="SUPFAM" id="SSF55781">
    <property type="entry name" value="GAF domain-like"/>
    <property type="match status" value="1"/>
</dbReference>
<dbReference type="Gene3D" id="3.30.200.20">
    <property type="entry name" value="Phosphorylase Kinase, domain 1"/>
    <property type="match status" value="1"/>
</dbReference>
<organism evidence="4 5">
    <name type="scientific">Monoraphidium neglectum</name>
    <dbReference type="NCBI Taxonomy" id="145388"/>
    <lineage>
        <taxon>Eukaryota</taxon>
        <taxon>Viridiplantae</taxon>
        <taxon>Chlorophyta</taxon>
        <taxon>core chlorophytes</taxon>
        <taxon>Chlorophyceae</taxon>
        <taxon>CS clade</taxon>
        <taxon>Sphaeropleales</taxon>
        <taxon>Selenastraceae</taxon>
        <taxon>Monoraphidium</taxon>
    </lineage>
</organism>
<dbReference type="KEGG" id="mng:MNEG_14437"/>
<evidence type="ECO:0000256" key="1">
    <source>
        <dbReference type="PROSITE-ProRule" id="PRU10141"/>
    </source>
</evidence>
<dbReference type="EMBL" id="KK104703">
    <property type="protein sequence ID" value="KIY93525.1"/>
    <property type="molecule type" value="Genomic_DNA"/>
</dbReference>
<dbReference type="GeneID" id="25731999"/>
<dbReference type="InterPro" id="IPR001245">
    <property type="entry name" value="Ser-Thr/Tyr_kinase_cat_dom"/>
</dbReference>
<dbReference type="InterPro" id="IPR029016">
    <property type="entry name" value="GAF-like_dom_sf"/>
</dbReference>
<feature type="binding site" evidence="1">
    <location>
        <position position="382"/>
    </location>
    <ligand>
        <name>ATP</name>
        <dbReference type="ChEBI" id="CHEBI:30616"/>
    </ligand>
</feature>
<evidence type="ECO:0000256" key="2">
    <source>
        <dbReference type="SAM" id="MobiDB-lite"/>
    </source>
</evidence>
<dbReference type="GO" id="GO:0005524">
    <property type="term" value="F:ATP binding"/>
    <property type="evidence" value="ECO:0007669"/>
    <property type="project" value="UniProtKB-UniRule"/>
</dbReference>
<dbReference type="Gene3D" id="3.30.450.40">
    <property type="match status" value="1"/>
</dbReference>
<dbReference type="InterPro" id="IPR051681">
    <property type="entry name" value="Ser/Thr_Kinases-Pseudokinases"/>
</dbReference>
<protein>
    <recommendedName>
        <fullName evidence="3">Protein kinase domain-containing protein</fullName>
    </recommendedName>
</protein>